<comment type="caution">
    <text evidence="4">The sequence shown here is derived from an EMBL/GenBank/DDBJ whole genome shotgun (WGS) entry which is preliminary data.</text>
</comment>
<evidence type="ECO:0000256" key="1">
    <source>
        <dbReference type="ARBA" id="ARBA00023224"/>
    </source>
</evidence>
<dbReference type="InterPro" id="IPR039379">
    <property type="entry name" value="Protoglobin_sensor_dom"/>
</dbReference>
<dbReference type="Proteomes" id="UP001596439">
    <property type="component" value="Unassembled WGS sequence"/>
</dbReference>
<dbReference type="InterPro" id="IPR009050">
    <property type="entry name" value="Globin-like_sf"/>
</dbReference>
<evidence type="ECO:0000313" key="4">
    <source>
        <dbReference type="EMBL" id="MFC7389290.1"/>
    </source>
</evidence>
<organism evidence="4 5">
    <name type="scientific">Exiguobacterium aestuarii</name>
    <dbReference type="NCBI Taxonomy" id="273527"/>
    <lineage>
        <taxon>Bacteria</taxon>
        <taxon>Bacillati</taxon>
        <taxon>Bacillota</taxon>
        <taxon>Bacilli</taxon>
        <taxon>Bacillales</taxon>
        <taxon>Bacillales Family XII. Incertae Sedis</taxon>
        <taxon>Exiguobacterium</taxon>
    </lineage>
</organism>
<dbReference type="Gene3D" id="1.10.287.950">
    <property type="entry name" value="Methyl-accepting chemotaxis protein"/>
    <property type="match status" value="1"/>
</dbReference>
<name>A0ABW2PLH0_9BACL</name>
<dbReference type="InterPro" id="IPR012292">
    <property type="entry name" value="Globin/Proto"/>
</dbReference>
<evidence type="ECO:0000259" key="3">
    <source>
        <dbReference type="PROSITE" id="PS50111"/>
    </source>
</evidence>
<dbReference type="SUPFAM" id="SSF46458">
    <property type="entry name" value="Globin-like"/>
    <property type="match status" value="1"/>
</dbReference>
<dbReference type="Pfam" id="PF11563">
    <property type="entry name" value="Protoglobin"/>
    <property type="match status" value="1"/>
</dbReference>
<gene>
    <name evidence="4" type="ORF">ACFQO8_03975</name>
</gene>
<keyword evidence="1 2" id="KW-0807">Transducer</keyword>
<evidence type="ECO:0000256" key="2">
    <source>
        <dbReference type="PROSITE-ProRule" id="PRU00284"/>
    </source>
</evidence>
<dbReference type="Pfam" id="PF00015">
    <property type="entry name" value="MCPsignal"/>
    <property type="match status" value="1"/>
</dbReference>
<dbReference type="RefSeq" id="WP_214787144.1">
    <property type="nucleotide sequence ID" value="NZ_JANIEL010000048.1"/>
</dbReference>
<reference evidence="5" key="1">
    <citation type="journal article" date="2019" name="Int. J. Syst. Evol. Microbiol.">
        <title>The Global Catalogue of Microorganisms (GCM) 10K type strain sequencing project: providing services to taxonomists for standard genome sequencing and annotation.</title>
        <authorList>
            <consortium name="The Broad Institute Genomics Platform"/>
            <consortium name="The Broad Institute Genome Sequencing Center for Infectious Disease"/>
            <person name="Wu L."/>
            <person name="Ma J."/>
        </authorList>
    </citation>
    <scope>NUCLEOTIDE SEQUENCE [LARGE SCALE GENOMIC DNA]</scope>
    <source>
        <strain evidence="5">CCUG 55590</strain>
    </source>
</reference>
<dbReference type="EMBL" id="JBHTCE010000001">
    <property type="protein sequence ID" value="MFC7389290.1"/>
    <property type="molecule type" value="Genomic_DNA"/>
</dbReference>
<dbReference type="SUPFAM" id="SSF58104">
    <property type="entry name" value="Methyl-accepting chemotaxis protein (MCP) signaling domain"/>
    <property type="match status" value="1"/>
</dbReference>
<feature type="domain" description="Methyl-accepting transducer" evidence="3">
    <location>
        <begin position="171"/>
        <end position="427"/>
    </location>
</feature>
<proteinExistence type="predicted"/>
<sequence length="427" mass="48834">MFRKKIDVQKRLDQVIEMDRVKIDLSSELNQQRQLIQLTLEDLAYLRSYRSYIQEALPQLVHLFYRHLEEIEELKQMINQHSSSDRLKVTLTTHIGEMFEGVIDSAYIEKRYRIAKRHHMIGLKGKWYMAAFQQIFDHVLENIEAEPFDPFSKMRLLSAVTKIFNFEQQIVLEMFDEEASNMQQQMDYREQMSRTVQATTEGLVSMTQEMTANFSLMNDKIGAMRSMSEGTKVTLGNMRASSQSGKESLVNETTHLTTISENLSDSANQMGELNQLMSEISSITSSVKRIAEQTNMLSLNAAIEAARAGEQGKGFQVVATEVRQLANQSKTSAEQVEALTKRLNRQIQETTACVTTTEREMRDAMVRMHQVTELFVKIATDTTATDGRMNHLFEEIQDVTNAIIELQKATSQIATSSEELLVSTERL</sequence>
<dbReference type="InterPro" id="IPR044398">
    <property type="entry name" value="Globin-sensor_dom"/>
</dbReference>
<dbReference type="SMART" id="SM00283">
    <property type="entry name" value="MA"/>
    <property type="match status" value="1"/>
</dbReference>
<dbReference type="PANTHER" id="PTHR32089">
    <property type="entry name" value="METHYL-ACCEPTING CHEMOTAXIS PROTEIN MCPB"/>
    <property type="match status" value="1"/>
</dbReference>
<dbReference type="InterPro" id="IPR004089">
    <property type="entry name" value="MCPsignal_dom"/>
</dbReference>
<dbReference type="PANTHER" id="PTHR32089:SF118">
    <property type="entry name" value="HEME-BASED AEROTACTIC TRANSDUCER HEMAT"/>
    <property type="match status" value="1"/>
</dbReference>
<dbReference type="CDD" id="cd01068">
    <property type="entry name" value="globin_sensor"/>
    <property type="match status" value="1"/>
</dbReference>
<dbReference type="PROSITE" id="PS50111">
    <property type="entry name" value="CHEMOTAXIS_TRANSDUC_2"/>
    <property type="match status" value="1"/>
</dbReference>
<dbReference type="Gene3D" id="1.10.490.10">
    <property type="entry name" value="Globins"/>
    <property type="match status" value="1"/>
</dbReference>
<protein>
    <submittedName>
        <fullName evidence="4">Globin-coupled sensor protein</fullName>
    </submittedName>
</protein>
<keyword evidence="5" id="KW-1185">Reference proteome</keyword>
<evidence type="ECO:0000313" key="5">
    <source>
        <dbReference type="Proteomes" id="UP001596439"/>
    </source>
</evidence>
<accession>A0ABW2PLH0</accession>